<organism evidence="7 8">
    <name type="scientific">Papaver atlanticum</name>
    <dbReference type="NCBI Taxonomy" id="357466"/>
    <lineage>
        <taxon>Eukaryota</taxon>
        <taxon>Viridiplantae</taxon>
        <taxon>Streptophyta</taxon>
        <taxon>Embryophyta</taxon>
        <taxon>Tracheophyta</taxon>
        <taxon>Spermatophyta</taxon>
        <taxon>Magnoliopsida</taxon>
        <taxon>Ranunculales</taxon>
        <taxon>Papaveraceae</taxon>
        <taxon>Papaveroideae</taxon>
        <taxon>Papaver</taxon>
    </lineage>
</organism>
<dbReference type="Proteomes" id="UP001202328">
    <property type="component" value="Unassembled WGS sequence"/>
</dbReference>
<evidence type="ECO:0000256" key="5">
    <source>
        <dbReference type="ARBA" id="ARBA00023136"/>
    </source>
</evidence>
<dbReference type="PANTHER" id="PTHR13890:SF31">
    <property type="entry name" value="MAGNESIUM TRANSPORTER MRS2-2-RELATED"/>
    <property type="match status" value="1"/>
</dbReference>
<evidence type="ECO:0000256" key="4">
    <source>
        <dbReference type="ARBA" id="ARBA00022989"/>
    </source>
</evidence>
<dbReference type="AlphaFoldDB" id="A0AAD4SA19"/>
<dbReference type="GO" id="GO:0015095">
    <property type="term" value="F:magnesium ion transmembrane transporter activity"/>
    <property type="evidence" value="ECO:0007669"/>
    <property type="project" value="TreeGrafter"/>
</dbReference>
<gene>
    <name evidence="7" type="ORF">MKW98_028769</name>
</gene>
<dbReference type="GO" id="GO:0016020">
    <property type="term" value="C:membrane"/>
    <property type="evidence" value="ECO:0007669"/>
    <property type="project" value="UniProtKB-SubCell"/>
</dbReference>
<dbReference type="EMBL" id="JAJJMB010012264">
    <property type="protein sequence ID" value="KAI3879202.1"/>
    <property type="molecule type" value="Genomic_DNA"/>
</dbReference>
<evidence type="ECO:0000256" key="1">
    <source>
        <dbReference type="ARBA" id="ARBA00004141"/>
    </source>
</evidence>
<evidence type="ECO:0000256" key="3">
    <source>
        <dbReference type="ARBA" id="ARBA00022692"/>
    </source>
</evidence>
<protein>
    <recommendedName>
        <fullName evidence="9">Magnesium transporter</fullName>
    </recommendedName>
</protein>
<comment type="subcellular location">
    <subcellularLocation>
        <location evidence="1">Membrane</location>
        <topology evidence="1">Multi-pass membrane protein</topology>
    </subcellularLocation>
</comment>
<name>A0AAD4SA19_9MAGN</name>
<dbReference type="CDD" id="cd12823">
    <property type="entry name" value="Mrs2_Mfm1p-like"/>
    <property type="match status" value="2"/>
</dbReference>
<evidence type="ECO:0000313" key="8">
    <source>
        <dbReference type="Proteomes" id="UP001202328"/>
    </source>
</evidence>
<comment type="similarity">
    <text evidence="2">Belongs to the CorA metal ion transporter (MIT) (TC 1.A.35.5) family.</text>
</comment>
<keyword evidence="4 6" id="KW-1133">Transmembrane helix</keyword>
<dbReference type="InterPro" id="IPR045863">
    <property type="entry name" value="CorA_TM1_TM2"/>
</dbReference>
<evidence type="ECO:0000256" key="6">
    <source>
        <dbReference type="SAM" id="Phobius"/>
    </source>
</evidence>
<dbReference type="SUPFAM" id="SSF144083">
    <property type="entry name" value="Magnesium transport protein CorA, transmembrane region"/>
    <property type="match status" value="1"/>
</dbReference>
<reference evidence="7" key="1">
    <citation type="submission" date="2022-04" db="EMBL/GenBank/DDBJ databases">
        <title>A functionally conserved STORR gene fusion in Papaver species that diverged 16.8 million years ago.</title>
        <authorList>
            <person name="Catania T."/>
        </authorList>
    </citation>
    <scope>NUCLEOTIDE SEQUENCE</scope>
    <source>
        <strain evidence="7">S-188037</strain>
    </source>
</reference>
<sequence>MRQEGHTVVVPMDTLMTAASSKSWVSLDSTGKATALEVDILHRVQIHARNLRILDPLLSYPCAILGRERAILVNLEHFKAIITAEEVLLRDPTDDNVIPIVEELKTRLLPGGKEDETPFEFRALEVALEAVCNFLDARTTDLEGASYPVLDELTSKISNRSLDAVCKVKIEITRLVACVQKVRDVLKQLLNDGDNMAELYLSRKMASSSSISGSAATFPGDNPNDVKELKMLLEAYFVEADRTLNRLTTLAKDIDVTEEYKLKNHRNQSIHLEHLLNSGTLCQSMYSAATGIFDINIPFTWNHAPYDFMFKWVVIVPGVICAAVFGLIIEYARRKGLVGTQPHGPRSLLCFSKIPNPSMRQNLELLQPKLGEMRREGLIVVPIDSLITAEAASKGWIYLDCTGEATVLDVDKSANLLHQKFQIHARDLRILDPLLSYPCAILGRERAILVNLEHIKAIITAQEVFLRDLTDDDDDNINPVVDELKKHLPDAGKQGESTTFEFQALEVALKAICKFLDARTTELESASYPALDELKSNISSRSLDGVCKQKIEMTRLTGCVQKVRDALKQFLDEGDKMAELYLSRKMASSPLISGRAAETFYGDENDVKELKMLLEAYFMEAERTLNRLTTLREDIDVTVEYKLKNHRNQSIQLEHILNSGTFCQTILTQVTGIFGMNIPFTWSHAPYGFMFKWVVIVPVVVSAAVFGLIINYAHRKGLVGWISLDCTGKATVLDVDIMHRVHIHARDLRILDPLLSYPSAIFFFFFEIRFKIEAKVPRRHRKAIVVNLEHIKAIITAEEVLLRDLTDDDNLLLRNLQGDYIPEAKKMNFPLSSGP</sequence>
<evidence type="ECO:0000313" key="7">
    <source>
        <dbReference type="EMBL" id="KAI3879202.1"/>
    </source>
</evidence>
<feature type="transmembrane region" description="Helical" evidence="6">
    <location>
        <begin position="309"/>
        <end position="329"/>
    </location>
</feature>
<feature type="transmembrane region" description="Helical" evidence="6">
    <location>
        <begin position="693"/>
        <end position="713"/>
    </location>
</feature>
<evidence type="ECO:0008006" key="9">
    <source>
        <dbReference type="Google" id="ProtNLM"/>
    </source>
</evidence>
<keyword evidence="8" id="KW-1185">Reference proteome</keyword>
<keyword evidence="5 6" id="KW-0472">Membrane</keyword>
<proteinExistence type="inferred from homology"/>
<dbReference type="PANTHER" id="PTHR13890">
    <property type="entry name" value="RNA SPLICING PROTEIN MRS2, MITOCHONDRIAL"/>
    <property type="match status" value="1"/>
</dbReference>
<accession>A0AAD4SA19</accession>
<dbReference type="Pfam" id="PF22099">
    <property type="entry name" value="MRS2-like"/>
    <property type="match status" value="2"/>
</dbReference>
<comment type="caution">
    <text evidence="7">The sequence shown here is derived from an EMBL/GenBank/DDBJ whole genome shotgun (WGS) entry which is preliminary data.</text>
</comment>
<keyword evidence="3 6" id="KW-0812">Transmembrane</keyword>
<dbReference type="Gene3D" id="2.40.128.330">
    <property type="match status" value="2"/>
</dbReference>
<dbReference type="Gene3D" id="1.20.58.340">
    <property type="entry name" value="Magnesium transport protein CorA, transmembrane region"/>
    <property type="match status" value="3"/>
</dbReference>
<dbReference type="InterPro" id="IPR039204">
    <property type="entry name" value="MRS2-like"/>
</dbReference>
<evidence type="ECO:0000256" key="2">
    <source>
        <dbReference type="ARBA" id="ARBA00007535"/>
    </source>
</evidence>